<evidence type="ECO:0000313" key="3">
    <source>
        <dbReference type="Proteomes" id="UP000784294"/>
    </source>
</evidence>
<keyword evidence="1" id="KW-1133">Transmembrane helix</keyword>
<proteinExistence type="predicted"/>
<dbReference type="EMBL" id="CAAALY010012347">
    <property type="protein sequence ID" value="VEL11622.1"/>
    <property type="molecule type" value="Genomic_DNA"/>
</dbReference>
<dbReference type="AlphaFoldDB" id="A0A3S5AAY6"/>
<feature type="transmembrane region" description="Helical" evidence="1">
    <location>
        <begin position="99"/>
        <end position="118"/>
    </location>
</feature>
<sequence length="384" mass="41983">MTDLCAPCFNETSHSGSFDSSRLLHWKVDHDDGTDDGSLRSSSVSSGMTISSSLAGGLACYLLPSLVLLFSTIRFLRRTIHVSSEPLLHTAYSASRDRLAALFILTTGLLLLGLGISADFHRSSSTTSSSSPVSTTAFIPNPILYEISTETKGYNSYIRTDSVLGASQKLTENPIKRMNSSDLYHNQSRQSDTTLGLYKDIENQFNQTHIRANQNLSSKHLPIPVSNVPSFGRNLKHAATPILTFNNSSQIEYDIAKSNNETKRLNEDYEREPMRAKANNSLALGGGSKLSPKKNVHLRHVLESRTLHIPKTITNNVLGSMRASVNEPPAVESFEQPEHAVRTIKLQNLVVADSASVTKAAIFLTNSKVFNVTVANVRAISPQA</sequence>
<gene>
    <name evidence="2" type="ORF">PXEA_LOCUS5062</name>
</gene>
<protein>
    <submittedName>
        <fullName evidence="2">Uncharacterized protein</fullName>
    </submittedName>
</protein>
<reference evidence="2" key="1">
    <citation type="submission" date="2018-11" db="EMBL/GenBank/DDBJ databases">
        <authorList>
            <consortium name="Pathogen Informatics"/>
        </authorList>
    </citation>
    <scope>NUCLEOTIDE SEQUENCE</scope>
</reference>
<dbReference type="Proteomes" id="UP000784294">
    <property type="component" value="Unassembled WGS sequence"/>
</dbReference>
<keyword evidence="1" id="KW-0812">Transmembrane</keyword>
<feature type="transmembrane region" description="Helical" evidence="1">
    <location>
        <begin position="50"/>
        <end position="70"/>
    </location>
</feature>
<evidence type="ECO:0000256" key="1">
    <source>
        <dbReference type="SAM" id="Phobius"/>
    </source>
</evidence>
<organism evidence="2 3">
    <name type="scientific">Protopolystoma xenopodis</name>
    <dbReference type="NCBI Taxonomy" id="117903"/>
    <lineage>
        <taxon>Eukaryota</taxon>
        <taxon>Metazoa</taxon>
        <taxon>Spiralia</taxon>
        <taxon>Lophotrochozoa</taxon>
        <taxon>Platyhelminthes</taxon>
        <taxon>Monogenea</taxon>
        <taxon>Polyopisthocotylea</taxon>
        <taxon>Polystomatidea</taxon>
        <taxon>Polystomatidae</taxon>
        <taxon>Protopolystoma</taxon>
    </lineage>
</organism>
<evidence type="ECO:0000313" key="2">
    <source>
        <dbReference type="EMBL" id="VEL11622.1"/>
    </source>
</evidence>
<name>A0A3S5AAY6_9PLAT</name>
<keyword evidence="3" id="KW-1185">Reference proteome</keyword>
<keyword evidence="1" id="KW-0472">Membrane</keyword>
<accession>A0A3S5AAY6</accession>
<comment type="caution">
    <text evidence="2">The sequence shown here is derived from an EMBL/GenBank/DDBJ whole genome shotgun (WGS) entry which is preliminary data.</text>
</comment>